<accession>A0A314YZ83</accession>
<dbReference type="EMBL" id="PJQY01000397">
    <property type="protein sequence ID" value="PQQ11407.1"/>
    <property type="molecule type" value="Genomic_DNA"/>
</dbReference>
<gene>
    <name evidence="1" type="ORF">Pyn_34561</name>
</gene>
<name>A0A314YZ83_PRUYE</name>
<evidence type="ECO:0000313" key="2">
    <source>
        <dbReference type="Proteomes" id="UP000250321"/>
    </source>
</evidence>
<evidence type="ECO:0000313" key="1">
    <source>
        <dbReference type="EMBL" id="PQQ11407.1"/>
    </source>
</evidence>
<proteinExistence type="predicted"/>
<protein>
    <submittedName>
        <fullName evidence="1">Uncharacterized protein</fullName>
    </submittedName>
</protein>
<keyword evidence="2" id="KW-1185">Reference proteome</keyword>
<organism evidence="1 2">
    <name type="scientific">Prunus yedoensis var. nudiflora</name>
    <dbReference type="NCBI Taxonomy" id="2094558"/>
    <lineage>
        <taxon>Eukaryota</taxon>
        <taxon>Viridiplantae</taxon>
        <taxon>Streptophyta</taxon>
        <taxon>Embryophyta</taxon>
        <taxon>Tracheophyta</taxon>
        <taxon>Spermatophyta</taxon>
        <taxon>Magnoliopsida</taxon>
        <taxon>eudicotyledons</taxon>
        <taxon>Gunneridae</taxon>
        <taxon>Pentapetalae</taxon>
        <taxon>rosids</taxon>
        <taxon>fabids</taxon>
        <taxon>Rosales</taxon>
        <taxon>Rosaceae</taxon>
        <taxon>Amygdaloideae</taxon>
        <taxon>Amygdaleae</taxon>
        <taxon>Prunus</taxon>
    </lineage>
</organism>
<dbReference type="AlphaFoldDB" id="A0A314YZ83"/>
<comment type="caution">
    <text evidence="1">The sequence shown here is derived from an EMBL/GenBank/DDBJ whole genome shotgun (WGS) entry which is preliminary data.</text>
</comment>
<reference evidence="1 2" key="1">
    <citation type="submission" date="2018-02" db="EMBL/GenBank/DDBJ databases">
        <title>Draft genome of wild Prunus yedoensis var. nudiflora.</title>
        <authorList>
            <person name="Baek S."/>
            <person name="Kim J.-H."/>
            <person name="Choi K."/>
            <person name="Kim G.-B."/>
            <person name="Cho A."/>
            <person name="Jang H."/>
            <person name="Shin C.-H."/>
            <person name="Yu H.-J."/>
            <person name="Mun J.-H."/>
        </authorList>
    </citation>
    <scope>NUCLEOTIDE SEQUENCE [LARGE SCALE GENOMIC DNA]</scope>
    <source>
        <strain evidence="2">cv. Jeju island</strain>
        <tissue evidence="1">Leaf</tissue>
    </source>
</reference>
<dbReference type="Proteomes" id="UP000250321">
    <property type="component" value="Unassembled WGS sequence"/>
</dbReference>
<sequence>MMDHGSVHYSQALKLVARDGHFHDMAKFSIVFQEQLEQFVGEASQHRSPWLFIRYHRLILLVL</sequence>